<dbReference type="KEGG" id="shv:AAT16_03830"/>
<dbReference type="EMBL" id="FOTB01000004">
    <property type="protein sequence ID" value="SFK80893.1"/>
    <property type="molecule type" value="Genomic_DNA"/>
</dbReference>
<comment type="subcellular location">
    <subcellularLocation>
        <location evidence="1">Periplasm</location>
    </subcellularLocation>
</comment>
<reference evidence="6 8" key="1">
    <citation type="journal article" date="2015" name="Int. J. Syst. Evol. Microbiol.">
        <title>Complete genome sequence of Salinicoccus halodurans H3B36, isolated from the Qaidam Basin in China.</title>
        <authorList>
            <person name="Jiang K."/>
            <person name="Xue Y."/>
            <person name="Ma Y."/>
        </authorList>
    </citation>
    <scope>NUCLEOTIDE SEQUENCE [LARGE SCALE GENOMIC DNA]</scope>
    <source>
        <strain evidence="6 8">H3B36</strain>
    </source>
</reference>
<keyword evidence="8" id="KW-1185">Reference proteome</keyword>
<reference evidence="7 9" key="3">
    <citation type="submission" date="2016-10" db="EMBL/GenBank/DDBJ databases">
        <authorList>
            <person name="Varghese N."/>
            <person name="Submissions S."/>
        </authorList>
    </citation>
    <scope>NUCLEOTIDE SEQUENCE [LARGE SCALE GENOMIC DNA]</scope>
    <source>
        <strain evidence="7 9">CGMCC 1.6501</strain>
    </source>
</reference>
<dbReference type="InterPro" id="IPR008929">
    <property type="entry name" value="Chondroitin_lyas"/>
</dbReference>
<keyword evidence="3" id="KW-0574">Periplasm</keyword>
<evidence type="ECO:0000259" key="5">
    <source>
        <dbReference type="Pfam" id="PF07940"/>
    </source>
</evidence>
<dbReference type="Gene3D" id="1.50.10.100">
    <property type="entry name" value="Chondroitin AC/alginate lyase"/>
    <property type="match status" value="1"/>
</dbReference>
<feature type="domain" description="Heparinase II/III-like C-terminal" evidence="5">
    <location>
        <begin position="298"/>
        <end position="473"/>
    </location>
</feature>
<dbReference type="GO" id="GO:0042597">
    <property type="term" value="C:periplasmic space"/>
    <property type="evidence" value="ECO:0007669"/>
    <property type="project" value="UniProtKB-SubCell"/>
</dbReference>
<reference evidence="8" key="2">
    <citation type="submission" date="2015-04" db="EMBL/GenBank/DDBJ databases">
        <title>Complete genome sequence of Salinicoccus halodurans strain H3B36, isolated from the Qaidam basin of China.</title>
        <authorList>
            <person name="Ma Y."/>
            <person name="Jiang K."/>
            <person name="Xue Y."/>
        </authorList>
    </citation>
    <scope>NUCLEOTIDE SEQUENCE [LARGE SCALE GENOMIC DNA]</scope>
    <source>
        <strain evidence="8">H3B36</strain>
    </source>
</reference>
<dbReference type="PANTHER" id="PTHR39210">
    <property type="entry name" value="HEPARIN-SULFATE LYASE"/>
    <property type="match status" value="1"/>
</dbReference>
<evidence type="ECO:0000256" key="4">
    <source>
        <dbReference type="ARBA" id="ARBA00023239"/>
    </source>
</evidence>
<dbReference type="EMBL" id="CP011366">
    <property type="protein sequence ID" value="AKG73423.1"/>
    <property type="molecule type" value="Genomic_DNA"/>
</dbReference>
<dbReference type="PANTHER" id="PTHR39210:SF1">
    <property type="entry name" value="HEPARIN-SULFATE LYASE"/>
    <property type="match status" value="1"/>
</dbReference>
<dbReference type="Pfam" id="PF07940">
    <property type="entry name" value="Hepar_II_III_C"/>
    <property type="match status" value="1"/>
</dbReference>
<evidence type="ECO:0000313" key="9">
    <source>
        <dbReference type="Proteomes" id="UP000183090"/>
    </source>
</evidence>
<evidence type="ECO:0000313" key="6">
    <source>
        <dbReference type="EMBL" id="AKG73423.1"/>
    </source>
</evidence>
<keyword evidence="4" id="KW-0456">Lyase</keyword>
<dbReference type="AlphaFoldDB" id="A0A0F7HJY5"/>
<gene>
    <name evidence="6" type="ORF">AAT16_03830</name>
    <name evidence="7" type="ORF">SAMN05216235_1754</name>
</gene>
<dbReference type="SUPFAM" id="SSF48230">
    <property type="entry name" value="Chondroitin AC/alginate lyase"/>
    <property type="match status" value="1"/>
</dbReference>
<evidence type="ECO:0000256" key="3">
    <source>
        <dbReference type="ARBA" id="ARBA00022764"/>
    </source>
</evidence>
<dbReference type="OrthoDB" id="7335480at2"/>
<evidence type="ECO:0000256" key="2">
    <source>
        <dbReference type="ARBA" id="ARBA00022729"/>
    </source>
</evidence>
<dbReference type="RefSeq" id="WP_046789613.1">
    <property type="nucleotide sequence ID" value="NZ_CP011366.1"/>
</dbReference>
<proteinExistence type="predicted"/>
<evidence type="ECO:0000256" key="1">
    <source>
        <dbReference type="ARBA" id="ARBA00004418"/>
    </source>
</evidence>
<accession>A0A0F7HJY5</accession>
<dbReference type="InterPro" id="IPR012480">
    <property type="entry name" value="Hepar_II_III_C"/>
</dbReference>
<keyword evidence="2" id="KW-0732">Signal</keyword>
<dbReference type="Proteomes" id="UP000183090">
    <property type="component" value="Unassembled WGS sequence"/>
</dbReference>
<sequence length="557" mass="65441">MTDLGKYLDSANVTERKLDIHDFDVIKLTKKSKYTKEIAEKAIENKIIPFPNFSSFDFEGNGGWEFNSEKYGDSYPLYIHSLRFVSELLTMFEETEEIIYLDKARYYIHSWIDYAVNNEGGAMVWYDHPTANRIQVIINYLYLAKERHDVDTKLYGKLLRFHSLYLSDNKNYRRNNHGLMMDRSLMILGNILNDQNIFNIGFYRSIDTFWYSYSYTGLHLENSPEYHNMVTRMYLELQTYLKKNGKTYGTTIVSYLSRAAILKNIFAKPNKLIPSIGDSGQGQVKVNKEYVNFIDYAAGLSIIQDKEIKMFLSFVCGYSTTVHKHIDDLSFNLFFNGKDFFVDPGKFSYSKHPYRGYIKSFKGHSGIFINDKNYKLSEENRFTRNVTFIHHFENDNYMLIKGKNHSYEEANLYRTIVYMKKERQFIILDEIKPSQEVKVLHNFNLHHEVKVERLNDFSHKLTNDSVSIVIRNHTENMIFEEVVGNKDKEPYIGLNSVVFNEVVETTQLKNNENLLTNQHTFTIYSISEDSEDIEIKLNSESSVLHVLTNDKNYYINV</sequence>
<protein>
    <submittedName>
        <fullName evidence="7">Heparinase II/III-like protein</fullName>
    </submittedName>
</protein>
<dbReference type="GO" id="GO:0016829">
    <property type="term" value="F:lyase activity"/>
    <property type="evidence" value="ECO:0007669"/>
    <property type="project" value="UniProtKB-KW"/>
</dbReference>
<dbReference type="Gene3D" id="2.70.98.70">
    <property type="match status" value="1"/>
</dbReference>
<name>A0A0F7HJY5_9STAP</name>
<evidence type="ECO:0000313" key="8">
    <source>
        <dbReference type="Proteomes" id="UP000034029"/>
    </source>
</evidence>
<organism evidence="7 9">
    <name type="scientific">Salinicoccus halodurans</name>
    <dbReference type="NCBI Taxonomy" id="407035"/>
    <lineage>
        <taxon>Bacteria</taxon>
        <taxon>Bacillati</taxon>
        <taxon>Bacillota</taxon>
        <taxon>Bacilli</taxon>
        <taxon>Bacillales</taxon>
        <taxon>Staphylococcaceae</taxon>
        <taxon>Salinicoccus</taxon>
    </lineage>
</organism>
<dbReference type="Proteomes" id="UP000034029">
    <property type="component" value="Chromosome"/>
</dbReference>
<evidence type="ECO:0000313" key="7">
    <source>
        <dbReference type="EMBL" id="SFK80893.1"/>
    </source>
</evidence>